<name>A0A8S2GVA9_9BILA</name>
<evidence type="ECO:0000313" key="2">
    <source>
        <dbReference type="EMBL" id="CAF0784029.1"/>
    </source>
</evidence>
<dbReference type="EMBL" id="CAJNOK010000933">
    <property type="protein sequence ID" value="CAF0784029.1"/>
    <property type="molecule type" value="Genomic_DNA"/>
</dbReference>
<evidence type="ECO:0000256" key="1">
    <source>
        <dbReference type="SAM" id="MobiDB-lite"/>
    </source>
</evidence>
<dbReference type="Proteomes" id="UP000682733">
    <property type="component" value="Unassembled WGS sequence"/>
</dbReference>
<dbReference type="EMBL" id="CAJOBA010000933">
    <property type="protein sequence ID" value="CAF3566026.1"/>
    <property type="molecule type" value="Genomic_DNA"/>
</dbReference>
<evidence type="ECO:0000313" key="4">
    <source>
        <dbReference type="Proteomes" id="UP000682733"/>
    </source>
</evidence>
<feature type="region of interest" description="Disordered" evidence="1">
    <location>
        <begin position="307"/>
        <end position="343"/>
    </location>
</feature>
<gene>
    <name evidence="2" type="ORF">OVA965_LOCUS3768</name>
    <name evidence="3" type="ORF">TMI583_LOCUS3766</name>
</gene>
<reference evidence="3" key="1">
    <citation type="submission" date="2021-02" db="EMBL/GenBank/DDBJ databases">
        <authorList>
            <person name="Nowell W R."/>
        </authorList>
    </citation>
    <scope>NUCLEOTIDE SEQUENCE</scope>
</reference>
<comment type="caution">
    <text evidence="3">The sequence shown here is derived from an EMBL/GenBank/DDBJ whole genome shotgun (WGS) entry which is preliminary data.</text>
</comment>
<evidence type="ECO:0000313" key="3">
    <source>
        <dbReference type="EMBL" id="CAF3566026.1"/>
    </source>
</evidence>
<proteinExistence type="predicted"/>
<accession>A0A8S2GVA9</accession>
<sequence>MQSCYKILKDLIPRSCMIWRNLVTSGFLAEKEESSSATTTNLRSDTDTTTQFKFKYFDSKRIDPFLLQSSSFIQVVHLVESLIENRNLNVYFAHVAIPELRPVNLFDKQQSLQYSDQIKTFLCGLVQDLRYSVKGLPDAYSHFLGNYAVDSTSKDDVIEYDTTTINGIISLEKSNRTTPAIIAKQVFLIFAKTLHELGHASIYRSGRLMLSTSLHVNKANVCSHTPATHALSGEAGNAVERFLFGSVIGTLGKTNGDLYIIKEILLQEQKPNGVIDSSWLQRFIALDLTNLNEIPKIIYIPLTNKKLKAAKSSPKCAEAYKSDDDYDSENEDEDDEPLLTTTN</sequence>
<dbReference type="Proteomes" id="UP000677228">
    <property type="component" value="Unassembled WGS sequence"/>
</dbReference>
<dbReference type="AlphaFoldDB" id="A0A8S2GVA9"/>
<organism evidence="3 4">
    <name type="scientific">Didymodactylos carnosus</name>
    <dbReference type="NCBI Taxonomy" id="1234261"/>
    <lineage>
        <taxon>Eukaryota</taxon>
        <taxon>Metazoa</taxon>
        <taxon>Spiralia</taxon>
        <taxon>Gnathifera</taxon>
        <taxon>Rotifera</taxon>
        <taxon>Eurotatoria</taxon>
        <taxon>Bdelloidea</taxon>
        <taxon>Philodinida</taxon>
        <taxon>Philodinidae</taxon>
        <taxon>Didymodactylos</taxon>
    </lineage>
</organism>
<protein>
    <submittedName>
        <fullName evidence="3">Uncharacterized protein</fullName>
    </submittedName>
</protein>
<feature type="compositionally biased region" description="Acidic residues" evidence="1">
    <location>
        <begin position="324"/>
        <end position="337"/>
    </location>
</feature>